<dbReference type="PROSITE" id="PS00187">
    <property type="entry name" value="TPP_ENZYMES"/>
    <property type="match status" value="1"/>
</dbReference>
<dbReference type="Proteomes" id="UP001240697">
    <property type="component" value="Chromosome"/>
</dbReference>
<dbReference type="Pfam" id="PF02776">
    <property type="entry name" value="TPP_enzyme_N"/>
    <property type="match status" value="1"/>
</dbReference>
<feature type="domain" description="Thiamine pyrophosphate enzyme N-terminal TPP-binding" evidence="5">
    <location>
        <begin position="1"/>
        <end position="106"/>
    </location>
</feature>
<feature type="region of interest" description="Disordered" evidence="3">
    <location>
        <begin position="168"/>
        <end position="188"/>
    </location>
</feature>
<evidence type="ECO:0000256" key="3">
    <source>
        <dbReference type="SAM" id="MobiDB-lite"/>
    </source>
</evidence>
<dbReference type="Gene3D" id="3.40.50.970">
    <property type="match status" value="2"/>
</dbReference>
<dbReference type="PANTHER" id="PTHR18968">
    <property type="entry name" value="THIAMINE PYROPHOSPHATE ENZYMES"/>
    <property type="match status" value="1"/>
</dbReference>
<comment type="similarity">
    <text evidence="1">Belongs to the TPP enzyme family.</text>
</comment>
<evidence type="ECO:0000259" key="5">
    <source>
        <dbReference type="Pfam" id="PF02776"/>
    </source>
</evidence>
<organism evidence="6 7">
    <name type="scientific">Comamonas resistens</name>
    <dbReference type="NCBI Taxonomy" id="3046670"/>
    <lineage>
        <taxon>Bacteria</taxon>
        <taxon>Pseudomonadati</taxon>
        <taxon>Pseudomonadota</taxon>
        <taxon>Betaproteobacteria</taxon>
        <taxon>Burkholderiales</taxon>
        <taxon>Comamonadaceae</taxon>
        <taxon>Comamonas</taxon>
    </lineage>
</organism>
<dbReference type="InterPro" id="IPR045229">
    <property type="entry name" value="TPP_enz"/>
</dbReference>
<accession>A0ABY8SL49</accession>
<reference evidence="6 7" key="1">
    <citation type="submission" date="2023-05" db="EMBL/GenBank/DDBJ databases">
        <authorList>
            <person name="Yin Y."/>
            <person name="Lu Z."/>
        </authorList>
    </citation>
    <scope>NUCLEOTIDE SEQUENCE [LARGE SCALE GENOMIC DNA]</scope>
    <source>
        <strain evidence="6 7">ZM22</strain>
    </source>
</reference>
<dbReference type="CDD" id="cd02002">
    <property type="entry name" value="TPP_BFDC"/>
    <property type="match status" value="1"/>
</dbReference>
<feature type="compositionally biased region" description="Low complexity" evidence="3">
    <location>
        <begin position="176"/>
        <end position="188"/>
    </location>
</feature>
<dbReference type="InterPro" id="IPR012001">
    <property type="entry name" value="Thiamin_PyroP_enz_TPP-bd_dom"/>
</dbReference>
<proteinExistence type="inferred from homology"/>
<dbReference type="Pfam" id="PF02775">
    <property type="entry name" value="TPP_enzyme_C"/>
    <property type="match status" value="1"/>
</dbReference>
<dbReference type="NCBIfam" id="NF005760">
    <property type="entry name" value="PRK07586.1"/>
    <property type="match status" value="1"/>
</dbReference>
<dbReference type="CDD" id="cd07035">
    <property type="entry name" value="TPP_PYR_POX_like"/>
    <property type="match status" value="1"/>
</dbReference>
<dbReference type="InterPro" id="IPR029061">
    <property type="entry name" value="THDP-binding"/>
</dbReference>
<keyword evidence="7" id="KW-1185">Reference proteome</keyword>
<evidence type="ECO:0000256" key="2">
    <source>
        <dbReference type="ARBA" id="ARBA00023052"/>
    </source>
</evidence>
<dbReference type="RefSeq" id="WP_283484960.1">
    <property type="nucleotide sequence ID" value="NZ_CP125947.1"/>
</dbReference>
<name>A0ABY8SL49_9BURK</name>
<dbReference type="SUPFAM" id="SSF52518">
    <property type="entry name" value="Thiamin diphosphate-binding fold (THDP-binding)"/>
    <property type="match status" value="2"/>
</dbReference>
<keyword evidence="2" id="KW-0786">Thiamine pyrophosphate</keyword>
<evidence type="ECO:0000259" key="4">
    <source>
        <dbReference type="Pfam" id="PF02775"/>
    </source>
</evidence>
<evidence type="ECO:0000256" key="1">
    <source>
        <dbReference type="ARBA" id="ARBA00007812"/>
    </source>
</evidence>
<sequence length="523" mass="54642">MNGAETLVHTLLDHQLDVCFTNPGTSEMHFVAALDKIDGMRCVLGLHETVVTGAADGYYRIAERPAATLLHLGPGLANGLANLHNAKKARSGIVNIVGDHTASHLALDAPLTSDIHGIAAPMSDWVHTTACVQDIASDGAEAVRRAGARPGAIATLALPADVAWSEVPEAHRQAHATDSPASADSAGDAEPRDWQAIIKALRDEPQSTLLLLGDRALRESGTLLAGKIAAATGCAIHAEFYTARMERGAGRVRVPRLPYAVDLGVAALASFRRIILVGARPPVAFFAYPDKPGRLSAPGCEFLTLSTPQDCPEQALSGLCDALNAHHLPPAHISELQQTQSLSGPLTPEGIGKVLAATLPAQTIVVEEAMTTGRGFDALTAEAAPHDWLTSCGGSIGFALPAAVGAAIAAPERRVLALEGDGSGMYTLQSLWTMARESLNITTVIFVNRAYGILRGELAAVGAGKPGKRATDMLSLDRPNLDWSGLAQSMGVSAVKVGNLESLTQALLRSYSSPGPSLIEVIF</sequence>
<evidence type="ECO:0000313" key="6">
    <source>
        <dbReference type="EMBL" id="WHS63802.1"/>
    </source>
</evidence>
<feature type="domain" description="Thiamine pyrophosphate enzyme TPP-binding" evidence="4">
    <location>
        <begin position="384"/>
        <end position="521"/>
    </location>
</feature>
<protein>
    <submittedName>
        <fullName evidence="6">Acetolactate synthase large subunit</fullName>
    </submittedName>
</protein>
<dbReference type="PANTHER" id="PTHR18968:SF86">
    <property type="entry name" value="ACETOLACTATE SYNTHASE LARGE SUBUNIT ILVX-RELATED"/>
    <property type="match status" value="1"/>
</dbReference>
<dbReference type="InterPro" id="IPR000399">
    <property type="entry name" value="TPP-bd_CS"/>
</dbReference>
<dbReference type="EMBL" id="CP125947">
    <property type="protein sequence ID" value="WHS63802.1"/>
    <property type="molecule type" value="Genomic_DNA"/>
</dbReference>
<dbReference type="InterPro" id="IPR011766">
    <property type="entry name" value="TPP_enzyme_TPP-bd"/>
</dbReference>
<gene>
    <name evidence="6" type="ORF">QMY55_14835</name>
</gene>
<evidence type="ECO:0000313" key="7">
    <source>
        <dbReference type="Proteomes" id="UP001240697"/>
    </source>
</evidence>